<dbReference type="EMBL" id="UYRR01030012">
    <property type="protein sequence ID" value="VDK40736.1"/>
    <property type="molecule type" value="Genomic_DNA"/>
</dbReference>
<accession>A0A0M3JQD2</accession>
<organism evidence="4">
    <name type="scientific">Anisakis simplex</name>
    <name type="common">Herring worm</name>
    <dbReference type="NCBI Taxonomy" id="6269"/>
    <lineage>
        <taxon>Eukaryota</taxon>
        <taxon>Metazoa</taxon>
        <taxon>Ecdysozoa</taxon>
        <taxon>Nematoda</taxon>
        <taxon>Chromadorea</taxon>
        <taxon>Rhabditida</taxon>
        <taxon>Spirurina</taxon>
        <taxon>Ascaridomorpha</taxon>
        <taxon>Ascaridoidea</taxon>
        <taxon>Anisakidae</taxon>
        <taxon>Anisakis</taxon>
        <taxon>Anisakis simplex complex</taxon>
    </lineage>
</organism>
<dbReference type="AlphaFoldDB" id="A0A0M3JQD2"/>
<feature type="domain" description="Midasin AAA lid" evidence="1">
    <location>
        <begin position="1"/>
        <end position="38"/>
    </location>
</feature>
<dbReference type="Proteomes" id="UP000267096">
    <property type="component" value="Unassembled WGS sequence"/>
</dbReference>
<name>A0A0M3JQD2_ANISI</name>
<reference evidence="2 3" key="2">
    <citation type="submission" date="2018-11" db="EMBL/GenBank/DDBJ databases">
        <authorList>
            <consortium name="Pathogen Informatics"/>
        </authorList>
    </citation>
    <scope>NUCLEOTIDE SEQUENCE [LARGE SCALE GENOMIC DNA]</scope>
</reference>
<evidence type="ECO:0000313" key="2">
    <source>
        <dbReference type="EMBL" id="VDK40736.1"/>
    </source>
</evidence>
<dbReference type="WBParaSite" id="ASIM_0000988301-mRNA-1">
    <property type="protein sequence ID" value="ASIM_0000988301-mRNA-1"/>
    <property type="gene ID" value="ASIM_0000988301"/>
</dbReference>
<keyword evidence="3" id="KW-1185">Reference proteome</keyword>
<gene>
    <name evidence="2" type="ORF">ASIM_LOCUS9612</name>
</gene>
<dbReference type="Pfam" id="PF17867">
    <property type="entry name" value="AAA_lid_7"/>
    <property type="match status" value="1"/>
</dbReference>
<sequence length="45" mass="5121">MIGVKEAILQKMATDAEFAIRGAPFEFNLRDMLRWAELGVKVKLI</sequence>
<evidence type="ECO:0000313" key="4">
    <source>
        <dbReference type="WBParaSite" id="ASIM_0000988301-mRNA-1"/>
    </source>
</evidence>
<evidence type="ECO:0000313" key="3">
    <source>
        <dbReference type="Proteomes" id="UP000267096"/>
    </source>
</evidence>
<dbReference type="InterPro" id="IPR040848">
    <property type="entry name" value="AAA_lid_7"/>
</dbReference>
<reference evidence="4" key="1">
    <citation type="submission" date="2017-02" db="UniProtKB">
        <authorList>
            <consortium name="WormBaseParasite"/>
        </authorList>
    </citation>
    <scope>IDENTIFICATION</scope>
</reference>
<proteinExistence type="predicted"/>
<evidence type="ECO:0000259" key="1">
    <source>
        <dbReference type="Pfam" id="PF17867"/>
    </source>
</evidence>
<protein>
    <submittedName>
        <fullName evidence="4">CoA transferase subunit A</fullName>
    </submittedName>
</protein>